<feature type="transmembrane region" description="Helical" evidence="10">
    <location>
        <begin position="267"/>
        <end position="286"/>
    </location>
</feature>
<dbReference type="PANTHER" id="PTHR45651:SF56">
    <property type="entry name" value="CYCLIC NUCLEOTIDE-GATED ION CHANNEL 1-LIKE"/>
    <property type="match status" value="1"/>
</dbReference>
<dbReference type="Gene3D" id="2.60.120.10">
    <property type="entry name" value="Jelly Rolls"/>
    <property type="match status" value="1"/>
</dbReference>
<keyword evidence="8" id="KW-1071">Ligand-gated ion channel</keyword>
<sequence>NKEVDEHTVEKKLKMTILNEEKYVRFEHCKSEENGMFSVRKSSISSCMSTIRRGTARGSDRICGLIRKSLCTPFLSDSSRKVSGSSRNKILDPQEPFLQFWNKVFVFACIISVAIDALFFYIPVIDNKRKCLDLDRTLKIPISILRSVSDLFYIYHIILQFRTGFITPSSRVFGRGELIEDSSLIAKRYLFPYFIIDILAVLPLPQMVLFIIAPNTNRPISLVTRKQLVIVIFAQYIPRLLRIYPLYKEVTRTTGFLTETAWAGAAFNLFLFMIASNVVGAFWYLITIERQDDCWSHVCKGIKNCVLDSICCGHLGKANTQFLNSSCPLLKPEDVQEHDFDFGIFLDALHSRVAEKRNFWSKLTYCFWWGLRNLSSFGQDLKTSNSVWEIRFAIFICIVGLILFSLLIGNMQEYLQSITVRVEGMRLRRRDAEQWMSHRMLPDNLRERIRRYEQYKWQETRGVDEDYLISNLPKDLKRDVKRHLCWSLLKRVPMFEKMDEQLLDALCDRLKPALFTENSFIIREGDPVSEMLFLMRGTLLTMTTNGGRTGFFNSASLKAGDFCGEELLTWALDPHASSTLPSSTRTVKAVIDVEAFALTADDLKFVAAQFRRLHSKQLRHTFRFYSQHWRTWAACFIQAAWRRHSRNKLEKSLKEEEDRLQAALANEAANLPSLGATIYASKFAANALRALRRNHPRGSKSFTRLSPLLLQKPAEPDFSS</sequence>
<evidence type="ECO:0000256" key="9">
    <source>
        <dbReference type="ARBA" id="ARBA00023303"/>
    </source>
</evidence>
<dbReference type="GO" id="GO:0016020">
    <property type="term" value="C:membrane"/>
    <property type="evidence" value="ECO:0007669"/>
    <property type="project" value="InterPro"/>
</dbReference>
<dbReference type="Gene3D" id="1.10.287.630">
    <property type="entry name" value="Helix hairpin bin"/>
    <property type="match status" value="1"/>
</dbReference>
<keyword evidence="13" id="KW-1185">Reference proteome</keyword>
<feature type="domain" description="Cyclic nucleotide-binding" evidence="11">
    <location>
        <begin position="494"/>
        <end position="596"/>
    </location>
</feature>
<evidence type="ECO:0000256" key="3">
    <source>
        <dbReference type="ARBA" id="ARBA00022448"/>
    </source>
</evidence>
<evidence type="ECO:0000313" key="13">
    <source>
        <dbReference type="Proteomes" id="UP001234989"/>
    </source>
</evidence>
<dbReference type="InterPro" id="IPR014710">
    <property type="entry name" value="RmlC-like_jellyroll"/>
</dbReference>
<feature type="non-terminal residue" evidence="12">
    <location>
        <position position="1"/>
    </location>
</feature>
<proteinExistence type="inferred from homology"/>
<comment type="similarity">
    <text evidence="2">Belongs to the cyclic nucleotide-gated cation channel (TC 1.A.1.5) family.</text>
</comment>
<evidence type="ECO:0000256" key="2">
    <source>
        <dbReference type="ARBA" id="ARBA00010486"/>
    </source>
</evidence>
<reference evidence="12" key="1">
    <citation type="submission" date="2023-08" db="EMBL/GenBank/DDBJ databases">
        <title>A de novo genome assembly of Solanum verrucosum Schlechtendal, a Mexican diploid species geographically isolated from the other diploid A-genome species in potato relatives.</title>
        <authorList>
            <person name="Hosaka K."/>
        </authorList>
    </citation>
    <scope>NUCLEOTIDE SEQUENCE</scope>
    <source>
        <tissue evidence="12">Young leaves</tissue>
    </source>
</reference>
<dbReference type="SUPFAM" id="SSF81324">
    <property type="entry name" value="Voltage-gated potassium channels"/>
    <property type="match status" value="1"/>
</dbReference>
<keyword evidence="7 10" id="KW-0472">Membrane</keyword>
<dbReference type="GO" id="GO:0012505">
    <property type="term" value="C:endomembrane system"/>
    <property type="evidence" value="ECO:0007669"/>
    <property type="project" value="UniProtKB-SubCell"/>
</dbReference>
<evidence type="ECO:0000256" key="7">
    <source>
        <dbReference type="ARBA" id="ARBA00023136"/>
    </source>
</evidence>
<keyword evidence="4 10" id="KW-0812">Transmembrane</keyword>
<dbReference type="AlphaFoldDB" id="A0AAF0TFI9"/>
<evidence type="ECO:0000259" key="11">
    <source>
        <dbReference type="PROSITE" id="PS50042"/>
    </source>
</evidence>
<keyword evidence="3" id="KW-0813">Transport</keyword>
<dbReference type="Pfam" id="PF00520">
    <property type="entry name" value="Ion_trans"/>
    <property type="match status" value="1"/>
</dbReference>
<dbReference type="SMART" id="SM00100">
    <property type="entry name" value="cNMP"/>
    <property type="match status" value="1"/>
</dbReference>
<dbReference type="Gene3D" id="1.10.287.70">
    <property type="match status" value="1"/>
</dbReference>
<dbReference type="CDD" id="cd00038">
    <property type="entry name" value="CAP_ED"/>
    <property type="match status" value="1"/>
</dbReference>
<feature type="transmembrane region" description="Helical" evidence="10">
    <location>
        <begin position="190"/>
        <end position="216"/>
    </location>
</feature>
<evidence type="ECO:0000256" key="5">
    <source>
        <dbReference type="ARBA" id="ARBA00022989"/>
    </source>
</evidence>
<dbReference type="FunFam" id="1.10.287.630:FF:000003">
    <property type="entry name" value="Cyclic nucleotide-gated ion channel 1"/>
    <property type="match status" value="1"/>
</dbReference>
<dbReference type="InterPro" id="IPR018490">
    <property type="entry name" value="cNMP-bd_dom_sf"/>
</dbReference>
<dbReference type="PANTHER" id="PTHR45651">
    <property type="entry name" value="CYCLIC NUCLEOTIDE-GATED ION CHANNEL 15-RELATED-RELATED"/>
    <property type="match status" value="1"/>
</dbReference>
<keyword evidence="6" id="KW-0406">Ion transport</keyword>
<evidence type="ECO:0000313" key="12">
    <source>
        <dbReference type="EMBL" id="WMV11560.1"/>
    </source>
</evidence>
<dbReference type="EMBL" id="CP133612">
    <property type="protein sequence ID" value="WMV11560.1"/>
    <property type="molecule type" value="Genomic_DNA"/>
</dbReference>
<name>A0AAF0TFI9_SOLVR</name>
<dbReference type="FunFam" id="2.60.120.10:FF:000024">
    <property type="entry name" value="Cyclic nucleotide-gated ion channel 1"/>
    <property type="match status" value="1"/>
</dbReference>
<comment type="subcellular location">
    <subcellularLocation>
        <location evidence="1">Endomembrane system</location>
        <topology evidence="1">Multi-pass membrane protein</topology>
    </subcellularLocation>
</comment>
<dbReference type="InterPro" id="IPR000595">
    <property type="entry name" value="cNMP-bd_dom"/>
</dbReference>
<dbReference type="PROSITE" id="PS50042">
    <property type="entry name" value="CNMP_BINDING_3"/>
    <property type="match status" value="1"/>
</dbReference>
<dbReference type="Proteomes" id="UP001234989">
    <property type="component" value="Chromosome 1"/>
</dbReference>
<evidence type="ECO:0000256" key="8">
    <source>
        <dbReference type="ARBA" id="ARBA00023286"/>
    </source>
</evidence>
<dbReference type="GO" id="GO:0005216">
    <property type="term" value="F:monoatomic ion channel activity"/>
    <property type="evidence" value="ECO:0007669"/>
    <property type="project" value="InterPro"/>
</dbReference>
<gene>
    <name evidence="12" type="ORF">MTR67_004945</name>
</gene>
<organism evidence="12 13">
    <name type="scientific">Solanum verrucosum</name>
    <dbReference type="NCBI Taxonomy" id="315347"/>
    <lineage>
        <taxon>Eukaryota</taxon>
        <taxon>Viridiplantae</taxon>
        <taxon>Streptophyta</taxon>
        <taxon>Embryophyta</taxon>
        <taxon>Tracheophyta</taxon>
        <taxon>Spermatophyta</taxon>
        <taxon>Magnoliopsida</taxon>
        <taxon>eudicotyledons</taxon>
        <taxon>Gunneridae</taxon>
        <taxon>Pentapetalae</taxon>
        <taxon>asterids</taxon>
        <taxon>lamiids</taxon>
        <taxon>Solanales</taxon>
        <taxon>Solanaceae</taxon>
        <taxon>Solanoideae</taxon>
        <taxon>Solaneae</taxon>
        <taxon>Solanum</taxon>
    </lineage>
</organism>
<keyword evidence="5 10" id="KW-1133">Transmembrane helix</keyword>
<evidence type="ECO:0000256" key="10">
    <source>
        <dbReference type="SAM" id="Phobius"/>
    </source>
</evidence>
<protein>
    <recommendedName>
        <fullName evidence="11">Cyclic nucleotide-binding domain-containing protein</fullName>
    </recommendedName>
</protein>
<keyword evidence="9" id="KW-0407">Ion channel</keyword>
<evidence type="ECO:0000256" key="1">
    <source>
        <dbReference type="ARBA" id="ARBA00004127"/>
    </source>
</evidence>
<feature type="transmembrane region" description="Helical" evidence="10">
    <location>
        <begin position="392"/>
        <end position="411"/>
    </location>
</feature>
<evidence type="ECO:0000256" key="4">
    <source>
        <dbReference type="ARBA" id="ARBA00022692"/>
    </source>
</evidence>
<accession>A0AAF0TFI9</accession>
<evidence type="ECO:0000256" key="6">
    <source>
        <dbReference type="ARBA" id="ARBA00023065"/>
    </source>
</evidence>
<feature type="transmembrane region" description="Helical" evidence="10">
    <location>
        <begin position="104"/>
        <end position="122"/>
    </location>
</feature>
<dbReference type="SUPFAM" id="SSF51206">
    <property type="entry name" value="cAMP-binding domain-like"/>
    <property type="match status" value="1"/>
</dbReference>
<dbReference type="InterPro" id="IPR005821">
    <property type="entry name" value="Ion_trans_dom"/>
</dbReference>